<dbReference type="GeneID" id="86825132"/>
<dbReference type="Pfam" id="PF00561">
    <property type="entry name" value="Abhydrolase_1"/>
    <property type="match status" value="1"/>
</dbReference>
<dbReference type="GO" id="GO:0003824">
    <property type="term" value="F:catalytic activity"/>
    <property type="evidence" value="ECO:0007669"/>
    <property type="project" value="UniProtKB-ARBA"/>
</dbReference>
<feature type="region of interest" description="Disordered" evidence="1">
    <location>
        <begin position="1"/>
        <end position="21"/>
    </location>
</feature>
<dbReference type="AlphaFoldDB" id="A0A8I0P1K5"/>
<comment type="caution">
    <text evidence="3">The sequence shown here is derived from an EMBL/GenBank/DDBJ whole genome shotgun (WGS) entry which is preliminary data.</text>
</comment>
<dbReference type="Gene3D" id="3.40.50.1820">
    <property type="entry name" value="alpha/beta hydrolase"/>
    <property type="match status" value="1"/>
</dbReference>
<dbReference type="PANTHER" id="PTHR43433:SF1">
    <property type="entry name" value="BLL5160 PROTEIN"/>
    <property type="match status" value="1"/>
</dbReference>
<evidence type="ECO:0000256" key="1">
    <source>
        <dbReference type="SAM" id="MobiDB-lite"/>
    </source>
</evidence>
<keyword evidence="4" id="KW-1185">Reference proteome</keyword>
<dbReference type="InterPro" id="IPR050471">
    <property type="entry name" value="AB_hydrolase"/>
</dbReference>
<reference evidence="3 4" key="1">
    <citation type="submission" date="2020-10" db="EMBL/GenBank/DDBJ databases">
        <title>Sequencing the genomes of 1000 actinobacteria strains.</title>
        <authorList>
            <person name="Klenk H.-P."/>
        </authorList>
    </citation>
    <scope>NUCLEOTIDE SEQUENCE [LARGE SCALE GENOMIC DNA]</scope>
    <source>
        <strain evidence="3 4">DSM 41803</strain>
    </source>
</reference>
<dbReference type="SUPFAM" id="SSF53474">
    <property type="entry name" value="alpha/beta-Hydrolases"/>
    <property type="match status" value="1"/>
</dbReference>
<evidence type="ECO:0000259" key="2">
    <source>
        <dbReference type="Pfam" id="PF00561"/>
    </source>
</evidence>
<dbReference type="Proteomes" id="UP000629287">
    <property type="component" value="Unassembled WGS sequence"/>
</dbReference>
<dbReference type="PRINTS" id="PR00111">
    <property type="entry name" value="ABHYDROLASE"/>
</dbReference>
<sequence>MILPGTPLKTPQPAETAPSPGEALVRTHQWQGFSCESRTVRAASAPCFPPVLLIGGAFQRKESWGRCEEVFLKSMDVFTVDPPGWGAADLLPETYGVDFLADAVCHMLDEYGTRLVNVLAGSYGSAIAYEIARRYPDRVGRVVLVGTMTAIPDHAQAAMRRTLKYLAAGHMETYAHATVDLLMTPERLADIPNGTRVRTLLLRRIANLSEAEAHQMYTNTLRLLTHQALDTSQPPRAPVLTVTGEYDSFTTPELCRQMAAACADSWYAEIRDADHMLILERTAETADLITRFLAGQPLDGLPYCRSVERVSPTLTPPTAEPLYMT</sequence>
<name>A0A8I0P1K5_9ACTN</name>
<dbReference type="PANTHER" id="PTHR43433">
    <property type="entry name" value="HYDROLASE, ALPHA/BETA FOLD FAMILY PROTEIN"/>
    <property type="match status" value="1"/>
</dbReference>
<dbReference type="InterPro" id="IPR029058">
    <property type="entry name" value="AB_hydrolase_fold"/>
</dbReference>
<evidence type="ECO:0000313" key="4">
    <source>
        <dbReference type="Proteomes" id="UP000629287"/>
    </source>
</evidence>
<organism evidence="3 4">
    <name type="scientific">Streptomyces stelliscabiei</name>
    <dbReference type="NCBI Taxonomy" id="146820"/>
    <lineage>
        <taxon>Bacteria</taxon>
        <taxon>Bacillati</taxon>
        <taxon>Actinomycetota</taxon>
        <taxon>Actinomycetes</taxon>
        <taxon>Kitasatosporales</taxon>
        <taxon>Streptomycetaceae</taxon>
        <taxon>Streptomyces</taxon>
    </lineage>
</organism>
<gene>
    <name evidence="3" type="ORF">H4687_000474</name>
</gene>
<dbReference type="EMBL" id="JADBGF010000001">
    <property type="protein sequence ID" value="MBE1594345.1"/>
    <property type="molecule type" value="Genomic_DNA"/>
</dbReference>
<dbReference type="InterPro" id="IPR000073">
    <property type="entry name" value="AB_hydrolase_1"/>
</dbReference>
<feature type="domain" description="AB hydrolase-1" evidence="2">
    <location>
        <begin position="49"/>
        <end position="281"/>
    </location>
</feature>
<evidence type="ECO:0000313" key="3">
    <source>
        <dbReference type="EMBL" id="MBE1594345.1"/>
    </source>
</evidence>
<proteinExistence type="predicted"/>
<dbReference type="RefSeq" id="WP_050398140.1">
    <property type="nucleotide sequence ID" value="NZ_JADBGF010000001.1"/>
</dbReference>
<protein>
    <submittedName>
        <fullName evidence="3">Pimeloyl-ACP methyl ester carboxylesterase</fullName>
    </submittedName>
</protein>
<accession>A0A8I0P1K5</accession>